<dbReference type="InterPro" id="IPR011042">
    <property type="entry name" value="6-blade_b-propeller_TolB-like"/>
</dbReference>
<feature type="compositionally biased region" description="Low complexity" evidence="1">
    <location>
        <begin position="74"/>
        <end position="92"/>
    </location>
</feature>
<comment type="caution">
    <text evidence="4">The sequence shown here is derived from an EMBL/GenBank/DDBJ whole genome shotgun (WGS) entry which is preliminary data.</text>
</comment>
<dbReference type="InterPro" id="IPR011041">
    <property type="entry name" value="Quinoprot_gluc/sorb_DH_b-prop"/>
</dbReference>
<dbReference type="EMBL" id="SMCX01000012">
    <property type="protein sequence ID" value="TCW23453.1"/>
    <property type="molecule type" value="Genomic_DNA"/>
</dbReference>
<protein>
    <submittedName>
        <fullName evidence="4">Glucose/arabinose dehydrogenase</fullName>
    </submittedName>
</protein>
<feature type="transmembrane region" description="Helical" evidence="2">
    <location>
        <begin position="21"/>
        <end position="40"/>
    </location>
</feature>
<keyword evidence="2" id="KW-0812">Transmembrane</keyword>
<gene>
    <name evidence="4" type="ORF">EDD19_11213</name>
</gene>
<keyword evidence="2" id="KW-1133">Transmembrane helix</keyword>
<dbReference type="InterPro" id="IPR012938">
    <property type="entry name" value="Glc/Sorbosone_DH"/>
</dbReference>
<sequence length="471" mass="48314">MSRLSPSRPRVRARAGLHAGSIVGAVTVAAVTAMVVPLTANAQSAAPGSLSGSLDAGSSGSAGSGSAGSGSAGSVGSVGSAGSAGSLGAPAARPEDRYPDEPLPAGPGVEVETLVGGLTIPWDVVRDPNGVVVTGERGTGRVVAIHPDGTTTDVAADFGDLFTGGESGLMGVALAPDFAQSREVYTCHSENFADGTPGDSRVTAWRAADDWSALEDPEVIVPGIARQNIGHHSGCRILAHPDGTLYIGTGDTFHGAVPQDLRSLGGKVLHVTRDGSPTQDPARIPDADPRIFTFGHRNVQGLALQPGTGRLFSAEHGTHRDDEINQLRAGRNYGWDPLRPGINERDHDDASPMTDLVKFPDAVEATWSSGDPTLATSGIAFLDDPSWGEWDGALAVAMLKTKQIVLMRLDEDGTGVLELGAVIPGEHGRIRSLTAEPGGTLLATTSNGGGRDEVLRIRPAAVPVPPAPGVE</sequence>
<accession>A0A4R3ZT60</accession>
<reference evidence="4 5" key="1">
    <citation type="submission" date="2019-03" db="EMBL/GenBank/DDBJ databases">
        <title>Root nodule microbial communities of legume samples collected from USA, Mexico and Botswana.</title>
        <authorList>
            <person name="Hirsch A."/>
        </authorList>
    </citation>
    <scope>NUCLEOTIDE SEQUENCE [LARGE SCALE GENOMIC DNA]</scope>
    <source>
        <strain evidence="4 5">55</strain>
    </source>
</reference>
<dbReference type="Pfam" id="PF07995">
    <property type="entry name" value="GSDH"/>
    <property type="match status" value="1"/>
</dbReference>
<organism evidence="4 5">
    <name type="scientific">Dietzia cinnamea</name>
    <dbReference type="NCBI Taxonomy" id="321318"/>
    <lineage>
        <taxon>Bacteria</taxon>
        <taxon>Bacillati</taxon>
        <taxon>Actinomycetota</taxon>
        <taxon>Actinomycetes</taxon>
        <taxon>Mycobacteriales</taxon>
        <taxon>Dietziaceae</taxon>
        <taxon>Dietzia</taxon>
    </lineage>
</organism>
<feature type="domain" description="Glucose/Sorbosone dehydrogenase" evidence="3">
    <location>
        <begin position="118"/>
        <end position="451"/>
    </location>
</feature>
<evidence type="ECO:0000259" key="3">
    <source>
        <dbReference type="Pfam" id="PF07995"/>
    </source>
</evidence>
<feature type="region of interest" description="Disordered" evidence="1">
    <location>
        <begin position="44"/>
        <end position="107"/>
    </location>
</feature>
<dbReference type="AlphaFoldDB" id="A0A4R3ZT60"/>
<name>A0A4R3ZT60_9ACTN</name>
<dbReference type="Gene3D" id="2.120.10.30">
    <property type="entry name" value="TolB, C-terminal domain"/>
    <property type="match status" value="1"/>
</dbReference>
<feature type="compositionally biased region" description="Low complexity" evidence="1">
    <location>
        <begin position="44"/>
        <end position="59"/>
    </location>
</feature>
<evidence type="ECO:0000313" key="5">
    <source>
        <dbReference type="Proteomes" id="UP000295805"/>
    </source>
</evidence>
<dbReference type="PANTHER" id="PTHR19328:SF13">
    <property type="entry name" value="HIPL1 PROTEIN"/>
    <property type="match status" value="1"/>
</dbReference>
<proteinExistence type="predicted"/>
<evidence type="ECO:0000256" key="1">
    <source>
        <dbReference type="SAM" id="MobiDB-lite"/>
    </source>
</evidence>
<evidence type="ECO:0000256" key="2">
    <source>
        <dbReference type="SAM" id="Phobius"/>
    </source>
</evidence>
<dbReference type="SUPFAM" id="SSF50952">
    <property type="entry name" value="Soluble quinoprotein glucose dehydrogenase"/>
    <property type="match status" value="1"/>
</dbReference>
<evidence type="ECO:0000313" key="4">
    <source>
        <dbReference type="EMBL" id="TCW23453.1"/>
    </source>
</evidence>
<dbReference type="PANTHER" id="PTHR19328">
    <property type="entry name" value="HEDGEHOG-INTERACTING PROTEIN"/>
    <property type="match status" value="1"/>
</dbReference>
<dbReference type="Proteomes" id="UP000295805">
    <property type="component" value="Unassembled WGS sequence"/>
</dbReference>
<keyword evidence="2" id="KW-0472">Membrane</keyword>
<feature type="compositionally biased region" description="Gly residues" evidence="1">
    <location>
        <begin position="60"/>
        <end position="73"/>
    </location>
</feature>